<organism evidence="2 3">
    <name type="scientific">Marinobacter salsuginis</name>
    <dbReference type="NCBI Taxonomy" id="418719"/>
    <lineage>
        <taxon>Bacteria</taxon>
        <taxon>Pseudomonadati</taxon>
        <taxon>Pseudomonadota</taxon>
        <taxon>Gammaproteobacteria</taxon>
        <taxon>Pseudomonadales</taxon>
        <taxon>Marinobacteraceae</taxon>
        <taxon>Marinobacter</taxon>
    </lineage>
</organism>
<accession>A0A5M3PSJ0</accession>
<comment type="caution">
    <text evidence="2">The sequence shown here is derived from an EMBL/GenBank/DDBJ whole genome shotgun (WGS) entry which is preliminary data.</text>
</comment>
<evidence type="ECO:0000256" key="1">
    <source>
        <dbReference type="SAM" id="MobiDB-lite"/>
    </source>
</evidence>
<dbReference type="EMBL" id="BGZH01000003">
    <property type="protein sequence ID" value="GBO85817.1"/>
    <property type="molecule type" value="Genomic_DNA"/>
</dbReference>
<name>A0A5M3PSJ0_9GAMM</name>
<feature type="region of interest" description="Disordered" evidence="1">
    <location>
        <begin position="1"/>
        <end position="26"/>
    </location>
</feature>
<dbReference type="Proteomes" id="UP000340077">
    <property type="component" value="Unassembled WGS sequence"/>
</dbReference>
<evidence type="ECO:0000313" key="3">
    <source>
        <dbReference type="Proteomes" id="UP000340077"/>
    </source>
</evidence>
<gene>
    <name evidence="2" type="ORF">MS5N3_32680</name>
</gene>
<keyword evidence="3" id="KW-1185">Reference proteome</keyword>
<proteinExistence type="predicted"/>
<feature type="compositionally biased region" description="Polar residues" evidence="1">
    <location>
        <begin position="16"/>
        <end position="26"/>
    </location>
</feature>
<dbReference type="AlphaFoldDB" id="A0A5M3PSJ0"/>
<protein>
    <submittedName>
        <fullName evidence="2">Uncharacterized protein</fullName>
    </submittedName>
</protein>
<reference evidence="2 3" key="1">
    <citation type="journal article" date="2019" name="J. Gen. Appl. Microbiol.">
        <title>Aerobic degradation of cis-dichloroethene by the marine bacterium Marinobacter salsuginis strain 5N-3.</title>
        <authorList>
            <person name="Inoue Y."/>
            <person name="Fukunaga Y."/>
            <person name="Katsumata H."/>
            <person name="Ohji S."/>
            <person name="Hosoyama A."/>
            <person name="Mori K."/>
            <person name="Ando K."/>
        </authorList>
    </citation>
    <scope>NUCLEOTIDE SEQUENCE [LARGE SCALE GENOMIC DNA]</scope>
    <source>
        <strain evidence="2 3">5N-3</strain>
    </source>
</reference>
<evidence type="ECO:0000313" key="2">
    <source>
        <dbReference type="EMBL" id="GBO85817.1"/>
    </source>
</evidence>
<sequence length="55" mass="5947">MAEYRPETVTAVTGAENPTSRKLNNAKNHVAETDLCAGFCPDTDMKHPAIRMNGA</sequence>